<dbReference type="RefSeq" id="WP_006446740.1">
    <property type="nucleotide sequence ID" value="NZ_BSRA01000007.1"/>
</dbReference>
<reference evidence="13" key="2">
    <citation type="submission" date="2016-10" db="EMBL/GenBank/DDBJ databases">
        <authorList>
            <person name="Varghese N."/>
        </authorList>
    </citation>
    <scope>NUCLEOTIDE SEQUENCE [LARGE SCALE GENOMIC DNA]</scope>
    <source>
        <strain evidence="13">DSM 12489</strain>
    </source>
</reference>
<dbReference type="Pfam" id="PF00535">
    <property type="entry name" value="Glycos_transf_2"/>
    <property type="match status" value="1"/>
</dbReference>
<feature type="domain" description="GtrA/DPMS transmembrane" evidence="10">
    <location>
        <begin position="240"/>
        <end position="355"/>
    </location>
</feature>
<comment type="subcellular location">
    <subcellularLocation>
        <location evidence="1">Membrane</location>
        <topology evidence="1">Multi-pass membrane protein</topology>
    </subcellularLocation>
</comment>
<evidence type="ECO:0000256" key="8">
    <source>
        <dbReference type="SAM" id="Phobius"/>
    </source>
</evidence>
<dbReference type="PANTHER" id="PTHR43398:SF1">
    <property type="entry name" value="DOLICHOL-PHOSPHATE MANNOSYLTRANSFERASE SUBUNIT 1"/>
    <property type="match status" value="1"/>
</dbReference>
<evidence type="ECO:0000313" key="12">
    <source>
        <dbReference type="EMBL" id="SDW41532.1"/>
    </source>
</evidence>
<dbReference type="Gene3D" id="3.90.550.10">
    <property type="entry name" value="Spore Coat Polysaccharide Biosynthesis Protein SpsA, Chain A"/>
    <property type="match status" value="1"/>
</dbReference>
<name>A0A1H2TCB4_9BACL</name>
<dbReference type="SUPFAM" id="SSF53448">
    <property type="entry name" value="Nucleotide-diphospho-sugar transferases"/>
    <property type="match status" value="1"/>
</dbReference>
<dbReference type="InterPro" id="IPR029044">
    <property type="entry name" value="Nucleotide-diphossugar_trans"/>
</dbReference>
<feature type="transmembrane region" description="Helical" evidence="8">
    <location>
        <begin position="329"/>
        <end position="348"/>
    </location>
</feature>
<dbReference type="CDD" id="cd06442">
    <property type="entry name" value="DPM1_like"/>
    <property type="match status" value="1"/>
</dbReference>
<evidence type="ECO:0000259" key="10">
    <source>
        <dbReference type="Pfam" id="PF04138"/>
    </source>
</evidence>
<protein>
    <submittedName>
        <fullName evidence="11">Dolichol monophosphate mannose synthase</fullName>
    </submittedName>
    <submittedName>
        <fullName evidence="12">Dolichol-phosphate mannosyltransferase</fullName>
    </submittedName>
</protein>
<evidence type="ECO:0000256" key="4">
    <source>
        <dbReference type="ARBA" id="ARBA00022679"/>
    </source>
</evidence>
<dbReference type="GO" id="GO:0006488">
    <property type="term" value="P:dolichol-linked oligosaccharide biosynthetic process"/>
    <property type="evidence" value="ECO:0007669"/>
    <property type="project" value="TreeGrafter"/>
</dbReference>
<dbReference type="EMBL" id="FNOJ01000005">
    <property type="protein sequence ID" value="SDW41532.1"/>
    <property type="molecule type" value="Genomic_DNA"/>
</dbReference>
<keyword evidence="5 8" id="KW-0812">Transmembrane</keyword>
<dbReference type="GO" id="GO:0006506">
    <property type="term" value="P:GPI anchor biosynthetic process"/>
    <property type="evidence" value="ECO:0007669"/>
    <property type="project" value="TreeGrafter"/>
</dbReference>
<dbReference type="InterPro" id="IPR007267">
    <property type="entry name" value="GtrA_DPMS_TM"/>
</dbReference>
<dbReference type="AlphaFoldDB" id="A0A1H2TCB4"/>
<evidence type="ECO:0000256" key="7">
    <source>
        <dbReference type="ARBA" id="ARBA00023136"/>
    </source>
</evidence>
<dbReference type="STRING" id="89784.SAMN04489725_105170"/>
<dbReference type="InterPro" id="IPR039528">
    <property type="entry name" value="DPM1-like"/>
</dbReference>
<feature type="transmembrane region" description="Helical" evidence="8">
    <location>
        <begin position="305"/>
        <end position="323"/>
    </location>
</feature>
<evidence type="ECO:0000259" key="9">
    <source>
        <dbReference type="Pfam" id="PF00535"/>
    </source>
</evidence>
<organism evidence="12 13">
    <name type="scientific">Alicyclobacillus hesperidum</name>
    <dbReference type="NCBI Taxonomy" id="89784"/>
    <lineage>
        <taxon>Bacteria</taxon>
        <taxon>Bacillati</taxon>
        <taxon>Bacillota</taxon>
        <taxon>Bacilli</taxon>
        <taxon>Bacillales</taxon>
        <taxon>Alicyclobacillaceae</taxon>
        <taxon>Alicyclobacillus</taxon>
    </lineage>
</organism>
<feature type="transmembrane region" description="Helical" evidence="8">
    <location>
        <begin position="237"/>
        <end position="262"/>
    </location>
</feature>
<keyword evidence="4 12" id="KW-0808">Transferase</keyword>
<evidence type="ECO:0000256" key="6">
    <source>
        <dbReference type="ARBA" id="ARBA00022989"/>
    </source>
</evidence>
<keyword evidence="6 8" id="KW-1133">Transmembrane helix</keyword>
<proteinExistence type="inferred from homology"/>
<dbReference type="PANTHER" id="PTHR43398">
    <property type="entry name" value="DOLICHOL-PHOSPHATE MANNOSYLTRANSFERASE SUBUNIT 1"/>
    <property type="match status" value="1"/>
</dbReference>
<dbReference type="GO" id="GO:0016020">
    <property type="term" value="C:membrane"/>
    <property type="evidence" value="ECO:0007669"/>
    <property type="project" value="UniProtKB-SubCell"/>
</dbReference>
<evidence type="ECO:0000256" key="5">
    <source>
        <dbReference type="ARBA" id="ARBA00022692"/>
    </source>
</evidence>
<dbReference type="GO" id="GO:0004582">
    <property type="term" value="F:dolichyl-phosphate beta-D-mannosyltransferase activity"/>
    <property type="evidence" value="ECO:0007669"/>
    <property type="project" value="InterPro"/>
</dbReference>
<evidence type="ECO:0000256" key="2">
    <source>
        <dbReference type="ARBA" id="ARBA00006739"/>
    </source>
</evidence>
<comment type="similarity">
    <text evidence="2">Belongs to the glycosyltransferase 2 family.</text>
</comment>
<gene>
    <name evidence="11" type="ORF">Heshes_15300</name>
    <name evidence="12" type="ORF">SAMN04489725_105170</name>
</gene>
<evidence type="ECO:0000256" key="3">
    <source>
        <dbReference type="ARBA" id="ARBA00022676"/>
    </source>
</evidence>
<reference evidence="12" key="1">
    <citation type="submission" date="2016-10" db="EMBL/GenBank/DDBJ databases">
        <authorList>
            <person name="de Groot N.N."/>
        </authorList>
    </citation>
    <scope>NUCLEOTIDE SEQUENCE [LARGE SCALE GENOMIC DNA]</scope>
    <source>
        <strain evidence="12">DSM 12489</strain>
    </source>
</reference>
<evidence type="ECO:0000313" key="13">
    <source>
        <dbReference type="Proteomes" id="UP000182589"/>
    </source>
</evidence>
<dbReference type="GO" id="GO:0000271">
    <property type="term" value="P:polysaccharide biosynthetic process"/>
    <property type="evidence" value="ECO:0007669"/>
    <property type="project" value="InterPro"/>
</dbReference>
<feature type="domain" description="Glycosyltransferase 2-like" evidence="9">
    <location>
        <begin position="4"/>
        <end position="170"/>
    </location>
</feature>
<dbReference type="Pfam" id="PF04138">
    <property type="entry name" value="GtrA_DPMS_TM"/>
    <property type="match status" value="1"/>
</dbReference>
<dbReference type="Proteomes" id="UP000182589">
    <property type="component" value="Unassembled WGS sequence"/>
</dbReference>
<evidence type="ECO:0000256" key="1">
    <source>
        <dbReference type="ARBA" id="ARBA00004141"/>
    </source>
</evidence>
<sequence>MDLSIIIPSYNEKDNIRPIVRRIHEAMASLRDVLYEIWFVDDSSDETLEVLAELAATDERVHVHHRNGERGLASAVVQGFKLAQGRYFIVMDADLQHPPELLPAMYERLKQGTDIVIPSRFVEGGSDGGLGPFRKLVSWTARVIGQIALHRLRRISDCTSGFFGLQRDVVAGAELDPIGWKILIEVLVKGHYRTVHEIAYSFLARDAGESKMSMHEQWNYFRHLVRLVSQSPSDRRFFLFCIIGASGVIVNEVVLSILLYGFHMKDTMASILASLVAMLSNYIWNDQITWRSQGAGRKWNVKLPIFVAISLVGILITTLVMHTCERIGLIVPIGQAVGILVSTVWSYVMNNRVTWREIEHRERGDIVVTRESASTAFTRAKSGV</sequence>
<dbReference type="Proteomes" id="UP001157137">
    <property type="component" value="Unassembled WGS sequence"/>
</dbReference>
<evidence type="ECO:0000313" key="11">
    <source>
        <dbReference type="EMBL" id="GLV13846.1"/>
    </source>
</evidence>
<keyword evidence="7 8" id="KW-0472">Membrane</keyword>
<keyword evidence="13" id="KW-1185">Reference proteome</keyword>
<dbReference type="EMBL" id="BSRA01000007">
    <property type="protein sequence ID" value="GLV13846.1"/>
    <property type="molecule type" value="Genomic_DNA"/>
</dbReference>
<dbReference type="GO" id="GO:0035269">
    <property type="term" value="P:protein O-linked glycosylation via mannose"/>
    <property type="evidence" value="ECO:0007669"/>
    <property type="project" value="TreeGrafter"/>
</dbReference>
<reference evidence="11" key="3">
    <citation type="submission" date="2023-02" db="EMBL/GenBank/DDBJ databases">
        <title>Proposal of a novel subspecies: Alicyclobacillus hesperidum subspecies aegle.</title>
        <authorList>
            <person name="Goto K."/>
            <person name="Fujii T."/>
            <person name="Yasui K."/>
            <person name="Mochida K."/>
            <person name="Kato-Tanaka Y."/>
            <person name="Morohoshi S."/>
            <person name="An S.Y."/>
            <person name="Kasai H."/>
            <person name="Yokota A."/>
        </authorList>
    </citation>
    <scope>NUCLEOTIDE SEQUENCE</scope>
    <source>
        <strain evidence="11">DSM 12766</strain>
    </source>
</reference>
<dbReference type="InterPro" id="IPR001173">
    <property type="entry name" value="Glyco_trans_2-like"/>
</dbReference>
<accession>A0A1H2TCB4</accession>
<keyword evidence="3 12" id="KW-0328">Glycosyltransferase</keyword>